<gene>
    <name evidence="8 10" type="primary">pdhA</name>
    <name evidence="10" type="ORF">KBB96_16570</name>
</gene>
<dbReference type="Proteomes" id="UP000676169">
    <property type="component" value="Chromosome"/>
</dbReference>
<dbReference type="KEGG" id="lamb:KBB96_16570"/>
<protein>
    <recommendedName>
        <fullName evidence="4 8">Pyruvate dehydrogenase E1 component subunit alpha</fullName>
        <ecNumber evidence="3 8">1.2.4.1</ecNumber>
    </recommendedName>
</protein>
<evidence type="ECO:0000256" key="5">
    <source>
        <dbReference type="ARBA" id="ARBA00023002"/>
    </source>
</evidence>
<dbReference type="Gene3D" id="3.40.50.970">
    <property type="match status" value="1"/>
</dbReference>
<dbReference type="GO" id="GO:0004739">
    <property type="term" value="F:pyruvate dehydrogenase (acetyl-transferring) activity"/>
    <property type="evidence" value="ECO:0007669"/>
    <property type="project" value="UniProtKB-UniRule"/>
</dbReference>
<evidence type="ECO:0000256" key="2">
    <source>
        <dbReference type="ARBA" id="ARBA00011870"/>
    </source>
</evidence>
<comment type="function">
    <text evidence="8">The pyruvate dehydrogenase complex catalyzes the overall conversion of pyruvate to acetyl-CoA and CO(2).</text>
</comment>
<evidence type="ECO:0000256" key="4">
    <source>
        <dbReference type="ARBA" id="ARBA00014159"/>
    </source>
</evidence>
<dbReference type="EMBL" id="CP073100">
    <property type="protein sequence ID" value="QUE50467.1"/>
    <property type="molecule type" value="Genomic_DNA"/>
</dbReference>
<evidence type="ECO:0000256" key="1">
    <source>
        <dbReference type="ARBA" id="ARBA00001964"/>
    </source>
</evidence>
<comment type="catalytic activity">
    <reaction evidence="8">
        <text>N(6)-[(R)-lipoyl]-L-lysyl-[protein] + pyruvate + H(+) = N(6)-[(R)-S(8)-acetyldihydrolipoyl]-L-lysyl-[protein] + CO2</text>
        <dbReference type="Rhea" id="RHEA:19189"/>
        <dbReference type="Rhea" id="RHEA-COMP:10474"/>
        <dbReference type="Rhea" id="RHEA-COMP:10478"/>
        <dbReference type="ChEBI" id="CHEBI:15361"/>
        <dbReference type="ChEBI" id="CHEBI:15378"/>
        <dbReference type="ChEBI" id="CHEBI:16526"/>
        <dbReference type="ChEBI" id="CHEBI:83099"/>
        <dbReference type="ChEBI" id="CHEBI:83111"/>
        <dbReference type="EC" id="1.2.4.1"/>
    </reaction>
</comment>
<accession>A0A975G7Y1</accession>
<dbReference type="Pfam" id="PF00676">
    <property type="entry name" value="E1_dh"/>
    <property type="match status" value="1"/>
</dbReference>
<dbReference type="InterPro" id="IPR050642">
    <property type="entry name" value="PDH_E1_Alpha_Subunit"/>
</dbReference>
<name>A0A975G7Y1_9BACT</name>
<dbReference type="AlphaFoldDB" id="A0A975G7Y1"/>
<reference evidence="10" key="1">
    <citation type="submission" date="2021-04" db="EMBL/GenBank/DDBJ databases">
        <title>Luteolibacter sp. 32A isolated from the skin of an Anderson's salamander (Ambystoma andersonii).</title>
        <authorList>
            <person name="Spergser J."/>
            <person name="Busse H.-J."/>
        </authorList>
    </citation>
    <scope>NUCLEOTIDE SEQUENCE</scope>
    <source>
        <strain evidence="10">32A</strain>
    </source>
</reference>
<proteinExistence type="predicted"/>
<dbReference type="PANTHER" id="PTHR11516:SF60">
    <property type="entry name" value="PYRUVATE DEHYDROGENASE E1 COMPONENT SUBUNIT ALPHA"/>
    <property type="match status" value="1"/>
</dbReference>
<dbReference type="PANTHER" id="PTHR11516">
    <property type="entry name" value="PYRUVATE DEHYDROGENASE E1 COMPONENT, ALPHA SUBUNIT BACTERIAL AND ORGANELLAR"/>
    <property type="match status" value="1"/>
</dbReference>
<dbReference type="GO" id="GO:0006086">
    <property type="term" value="P:pyruvate decarboxylation to acetyl-CoA"/>
    <property type="evidence" value="ECO:0007669"/>
    <property type="project" value="InterPro"/>
</dbReference>
<dbReference type="EC" id="1.2.4.1" evidence="3 8"/>
<evidence type="ECO:0000256" key="7">
    <source>
        <dbReference type="ARBA" id="ARBA00023317"/>
    </source>
</evidence>
<dbReference type="RefSeq" id="WP_211630607.1">
    <property type="nucleotide sequence ID" value="NZ_CP073100.1"/>
</dbReference>
<keyword evidence="6 8" id="KW-0786">Thiamine pyrophosphate</keyword>
<keyword evidence="7 8" id="KW-0670">Pyruvate</keyword>
<feature type="domain" description="Dehydrogenase E1 component" evidence="9">
    <location>
        <begin position="33"/>
        <end position="332"/>
    </location>
</feature>
<comment type="subunit">
    <text evidence="2 8">Heterodimer of an alpha and a beta chain.</text>
</comment>
<dbReference type="SUPFAM" id="SSF52518">
    <property type="entry name" value="Thiamin diphosphate-binding fold (THDP-binding)"/>
    <property type="match status" value="1"/>
</dbReference>
<comment type="cofactor">
    <cofactor evidence="1 8">
        <name>thiamine diphosphate</name>
        <dbReference type="ChEBI" id="CHEBI:58937"/>
    </cofactor>
</comment>
<evidence type="ECO:0000313" key="11">
    <source>
        <dbReference type="Proteomes" id="UP000676169"/>
    </source>
</evidence>
<dbReference type="InterPro" id="IPR001017">
    <property type="entry name" value="DH_E1"/>
</dbReference>
<evidence type="ECO:0000259" key="9">
    <source>
        <dbReference type="Pfam" id="PF00676"/>
    </source>
</evidence>
<dbReference type="InterPro" id="IPR029061">
    <property type="entry name" value="THDP-binding"/>
</dbReference>
<keyword evidence="5 8" id="KW-0560">Oxidoreductase</keyword>
<dbReference type="InterPro" id="IPR017597">
    <property type="entry name" value="Pyrv_DH_E1_asu_subgrp-y"/>
</dbReference>
<dbReference type="FunFam" id="3.40.50.970:FF:000013">
    <property type="entry name" value="Pyruvate dehydrogenase E1 component subunit alpha"/>
    <property type="match status" value="1"/>
</dbReference>
<keyword evidence="11" id="KW-1185">Reference proteome</keyword>
<dbReference type="NCBIfam" id="TIGR03182">
    <property type="entry name" value="PDH_E1_alph_y"/>
    <property type="match status" value="1"/>
</dbReference>
<dbReference type="CDD" id="cd02000">
    <property type="entry name" value="TPP_E1_PDC_ADC_BCADC"/>
    <property type="match status" value="1"/>
</dbReference>
<evidence type="ECO:0000256" key="3">
    <source>
        <dbReference type="ARBA" id="ARBA00012281"/>
    </source>
</evidence>
<evidence type="ECO:0000313" key="10">
    <source>
        <dbReference type="EMBL" id="QUE50467.1"/>
    </source>
</evidence>
<evidence type="ECO:0000256" key="8">
    <source>
        <dbReference type="RuleBase" id="RU361139"/>
    </source>
</evidence>
<organism evidence="10 11">
    <name type="scientific">Luteolibacter ambystomatis</name>
    <dbReference type="NCBI Taxonomy" id="2824561"/>
    <lineage>
        <taxon>Bacteria</taxon>
        <taxon>Pseudomonadati</taxon>
        <taxon>Verrucomicrobiota</taxon>
        <taxon>Verrucomicrobiia</taxon>
        <taxon>Verrucomicrobiales</taxon>
        <taxon>Verrucomicrobiaceae</taxon>
        <taxon>Luteolibacter</taxon>
    </lineage>
</organism>
<evidence type="ECO:0000256" key="6">
    <source>
        <dbReference type="ARBA" id="ARBA00023052"/>
    </source>
</evidence>
<sequence length="360" mass="40191">MSTAQLDTPRLDFASSPINRELTPERKIDLFRQMIRIRRFEQTALKFYNAGKMGGFLHLYIGQESVAVGTISLKEENDHFITAYRDHGHAIALGMGMNECMAEMYGKQTGCSKGKGGSMHFFAPDKGFWGGHGIVGGQTPLGLGLAYGLKYLNKEGCCLCYLGDGAVNQGAFHESLNLASLFNLPVVYVIENNGYSMGTSQKRSSAYRGCLAQRAEGYDMEWDVIDGSDIYEVRAKTHIAMERARKEQKPCILEIATYRYYGHSVADANAKKYRTPEEIENYKQNHDPITLFRRRLVSEGVLTEEQADAISKEAQDEAAASARFAEESPAPTAADIMTDVYWETDNNTEASKTGWHFFND</sequence>